<evidence type="ECO:0000256" key="3">
    <source>
        <dbReference type="ARBA" id="ARBA00022553"/>
    </source>
</evidence>
<keyword evidence="4" id="KW-0808">Transferase</keyword>
<accession>A0A8J2KSC6</accession>
<feature type="region of interest" description="Disordered" evidence="16">
    <location>
        <begin position="1"/>
        <end position="22"/>
    </location>
</feature>
<reference evidence="18" key="1">
    <citation type="submission" date="2021-06" db="EMBL/GenBank/DDBJ databases">
        <authorList>
            <person name="Hodson N. C."/>
            <person name="Mongue J. A."/>
            <person name="Jaron S. K."/>
        </authorList>
    </citation>
    <scope>NUCLEOTIDE SEQUENCE</scope>
</reference>
<evidence type="ECO:0000256" key="16">
    <source>
        <dbReference type="SAM" id="MobiDB-lite"/>
    </source>
</evidence>
<evidence type="ECO:0000256" key="12">
    <source>
        <dbReference type="ARBA" id="ARBA00051105"/>
    </source>
</evidence>
<feature type="domain" description="Deacetylase sirtuin-type" evidence="17">
    <location>
        <begin position="138"/>
        <end position="386"/>
    </location>
</feature>
<dbReference type="InterPro" id="IPR050134">
    <property type="entry name" value="NAD-dep_sirtuin_deacylases"/>
</dbReference>
<dbReference type="GO" id="GO:0000785">
    <property type="term" value="C:chromatin"/>
    <property type="evidence" value="ECO:0007669"/>
    <property type="project" value="TreeGrafter"/>
</dbReference>
<proteinExistence type="inferred from homology"/>
<organism evidence="18 19">
    <name type="scientific">Allacma fusca</name>
    <dbReference type="NCBI Taxonomy" id="39272"/>
    <lineage>
        <taxon>Eukaryota</taxon>
        <taxon>Metazoa</taxon>
        <taxon>Ecdysozoa</taxon>
        <taxon>Arthropoda</taxon>
        <taxon>Hexapoda</taxon>
        <taxon>Collembola</taxon>
        <taxon>Symphypleona</taxon>
        <taxon>Sminthuridae</taxon>
        <taxon>Allacma</taxon>
    </lineage>
</organism>
<dbReference type="GO" id="GO:0070403">
    <property type="term" value="F:NAD+ binding"/>
    <property type="evidence" value="ECO:0007669"/>
    <property type="project" value="InterPro"/>
</dbReference>
<evidence type="ECO:0000256" key="8">
    <source>
        <dbReference type="ARBA" id="ARBA00038170"/>
    </source>
</evidence>
<evidence type="ECO:0000256" key="2">
    <source>
        <dbReference type="ARBA" id="ARBA00012928"/>
    </source>
</evidence>
<evidence type="ECO:0000259" key="17">
    <source>
        <dbReference type="PROSITE" id="PS50305"/>
    </source>
</evidence>
<evidence type="ECO:0000256" key="11">
    <source>
        <dbReference type="ARBA" id="ARBA00050237"/>
    </source>
</evidence>
<keyword evidence="6 15" id="KW-0862">Zinc</keyword>
<evidence type="ECO:0000256" key="10">
    <source>
        <dbReference type="ARBA" id="ARBA00043038"/>
    </source>
</evidence>
<sequence>MEDSESIESEETLTNCPNDMGVLEYVTTTDDEDESMKAEMDYEDSDRELATKLQKEEMNLRGGRKSERLQTKSTFCQKKHESAMIKSLVVLLKKPQDSLSKDEKEKIRQNPKLAREAKLRLQKRLTAIDRLREFEDPEDELNEKCLQLANMISNARYVVVYTGAGISTSACIPDYRGPNGIWTLLQKGQSLDSQNQVVLTTADPTPTHMSIYELYKQGIVKHIVSQNCDGLHLRSGIPKKALSEVHGNMYVEVCTKCNREYVRSFDVTQNTRRREHRTGRNCYHCGLQLKDTVVHFGEKGSLRWPLNWAGAQYHANRADFILCIGSSLKVLRRYPILWSMDKPANKRPALCIVNLQWTPKDQFAQLKIHGKCDEVMTKVMEKLEIQIPNYQRHKDAIFKLATSLHASELQSKSTAELNFPPDHNLPPKSVDLDNYIRFEPVKTLELHSLNDRPAQTALKKGNGTGWLGNAWGVKPKQKKLKRISGQNNNEESKQE</sequence>
<feature type="active site" description="Proton acceptor" evidence="15">
    <location>
        <position position="246"/>
    </location>
</feature>
<dbReference type="GO" id="GO:0097372">
    <property type="term" value="F:histone H3K18 deacetylase activity, NAD-dependent"/>
    <property type="evidence" value="ECO:0007669"/>
    <property type="project" value="TreeGrafter"/>
</dbReference>
<keyword evidence="5 15" id="KW-0479">Metal-binding</keyword>
<evidence type="ECO:0000256" key="7">
    <source>
        <dbReference type="ARBA" id="ARBA00023027"/>
    </source>
</evidence>
<dbReference type="AlphaFoldDB" id="A0A8J2KSC6"/>
<comment type="cofactor">
    <cofactor evidence="1">
        <name>Zn(2+)</name>
        <dbReference type="ChEBI" id="CHEBI:29105"/>
    </cofactor>
</comment>
<feature type="binding site" evidence="15">
    <location>
        <position position="282"/>
    </location>
    <ligand>
        <name>Zn(2+)</name>
        <dbReference type="ChEBI" id="CHEBI:29105"/>
    </ligand>
</feature>
<name>A0A8J2KSC6_9HEXA</name>
<evidence type="ECO:0000256" key="5">
    <source>
        <dbReference type="ARBA" id="ARBA00022723"/>
    </source>
</evidence>
<gene>
    <name evidence="18" type="ORF">AFUS01_LOCUS30815</name>
</gene>
<dbReference type="EMBL" id="CAJVCH010478081">
    <property type="protein sequence ID" value="CAG7820425.1"/>
    <property type="molecule type" value="Genomic_DNA"/>
</dbReference>
<dbReference type="GO" id="GO:0010468">
    <property type="term" value="P:regulation of gene expression"/>
    <property type="evidence" value="ECO:0007669"/>
    <property type="project" value="UniProtKB-ARBA"/>
</dbReference>
<feature type="binding site" evidence="15">
    <location>
        <position position="254"/>
    </location>
    <ligand>
        <name>Zn(2+)</name>
        <dbReference type="ChEBI" id="CHEBI:29105"/>
    </ligand>
</feature>
<dbReference type="GO" id="GO:0005634">
    <property type="term" value="C:nucleus"/>
    <property type="evidence" value="ECO:0007669"/>
    <property type="project" value="TreeGrafter"/>
</dbReference>
<dbReference type="GO" id="GO:0046872">
    <property type="term" value="F:metal ion binding"/>
    <property type="evidence" value="ECO:0007669"/>
    <property type="project" value="UniProtKB-KW"/>
</dbReference>
<comment type="similarity">
    <text evidence="8">Belongs to the sirtuin family. Class IV subfamily.</text>
</comment>
<dbReference type="FunFam" id="3.40.50.1220:FF:000038">
    <property type="entry name" value="NAD-dependent protein deacetylase sirtuin-6 isoform X2"/>
    <property type="match status" value="1"/>
</dbReference>
<dbReference type="GO" id="GO:0035861">
    <property type="term" value="C:site of double-strand break"/>
    <property type="evidence" value="ECO:0007669"/>
    <property type="project" value="UniProtKB-ARBA"/>
</dbReference>
<evidence type="ECO:0000256" key="14">
    <source>
        <dbReference type="ARBA" id="ARBA00052763"/>
    </source>
</evidence>
<keyword evidence="7" id="KW-0520">NAD</keyword>
<dbReference type="PANTHER" id="PTHR11085">
    <property type="entry name" value="NAD-DEPENDENT PROTEIN DEACYLASE SIRTUIN-5, MITOCHONDRIAL-RELATED"/>
    <property type="match status" value="1"/>
</dbReference>
<comment type="caution">
    <text evidence="18">The sequence shown here is derived from an EMBL/GenBank/DDBJ whole genome shotgun (WGS) entry which is preliminary data.</text>
</comment>
<protein>
    <recommendedName>
        <fullName evidence="2">protein acetyllysine N-acetyltransferase</fullName>
        <ecNumber evidence="2">2.3.1.286</ecNumber>
    </recommendedName>
    <alternativeName>
        <fullName evidence="10">Regulatory protein SIR2 homolog 7</fullName>
    </alternativeName>
    <alternativeName>
        <fullName evidence="9">SIR2-like protein 7</fullName>
    </alternativeName>
</protein>
<evidence type="ECO:0000256" key="4">
    <source>
        <dbReference type="ARBA" id="ARBA00022679"/>
    </source>
</evidence>
<keyword evidence="19" id="KW-1185">Reference proteome</keyword>
<feature type="binding site" evidence="15">
    <location>
        <position position="257"/>
    </location>
    <ligand>
        <name>Zn(2+)</name>
        <dbReference type="ChEBI" id="CHEBI:29105"/>
    </ligand>
</feature>
<evidence type="ECO:0000256" key="15">
    <source>
        <dbReference type="PROSITE-ProRule" id="PRU00236"/>
    </source>
</evidence>
<evidence type="ECO:0000256" key="13">
    <source>
        <dbReference type="ARBA" id="ARBA00051399"/>
    </source>
</evidence>
<comment type="catalytic activity">
    <reaction evidence="11">
        <text>N(6)-decanoyl-L-lysyl-[protein] + NAD(+) + H2O = 2''-O-decanoyl-ADP-D-ribose + nicotinamide + L-lysyl-[protein]</text>
        <dbReference type="Rhea" id="RHEA:70631"/>
        <dbReference type="Rhea" id="RHEA-COMP:9752"/>
        <dbReference type="Rhea" id="RHEA-COMP:17932"/>
        <dbReference type="ChEBI" id="CHEBI:15377"/>
        <dbReference type="ChEBI" id="CHEBI:17154"/>
        <dbReference type="ChEBI" id="CHEBI:29969"/>
        <dbReference type="ChEBI" id="CHEBI:57540"/>
        <dbReference type="ChEBI" id="CHEBI:143222"/>
        <dbReference type="ChEBI" id="CHEBI:189688"/>
    </reaction>
    <physiologicalReaction direction="left-to-right" evidence="11">
        <dbReference type="Rhea" id="RHEA:70632"/>
    </physiologicalReaction>
</comment>
<dbReference type="EC" id="2.3.1.286" evidence="2"/>
<keyword evidence="3" id="KW-0597">Phosphoprotein</keyword>
<dbReference type="Proteomes" id="UP000708208">
    <property type="component" value="Unassembled WGS sequence"/>
</dbReference>
<evidence type="ECO:0000256" key="1">
    <source>
        <dbReference type="ARBA" id="ARBA00001947"/>
    </source>
</evidence>
<feature type="binding site" evidence="15">
    <location>
        <position position="285"/>
    </location>
    <ligand>
        <name>Zn(2+)</name>
        <dbReference type="ChEBI" id="CHEBI:29105"/>
    </ligand>
</feature>
<dbReference type="PROSITE" id="PS50305">
    <property type="entry name" value="SIRTUIN"/>
    <property type="match status" value="1"/>
</dbReference>
<evidence type="ECO:0000256" key="6">
    <source>
        <dbReference type="ARBA" id="ARBA00022833"/>
    </source>
</evidence>
<evidence type="ECO:0000313" key="19">
    <source>
        <dbReference type="Proteomes" id="UP000708208"/>
    </source>
</evidence>
<dbReference type="FunFam" id="2.20.28.200:FF:000002">
    <property type="entry name" value="NAD-dependent deacetylase sirtuin-7"/>
    <property type="match status" value="1"/>
</dbReference>
<dbReference type="PANTHER" id="PTHR11085:SF1">
    <property type="entry name" value="NAD-DEPENDENT PROTEIN DEACETYLASE SIRTUIN-7"/>
    <property type="match status" value="1"/>
</dbReference>
<dbReference type="InterPro" id="IPR026590">
    <property type="entry name" value="Ssirtuin_cat_dom"/>
</dbReference>
<evidence type="ECO:0000313" key="18">
    <source>
        <dbReference type="EMBL" id="CAG7820425.1"/>
    </source>
</evidence>
<dbReference type="InterPro" id="IPR003000">
    <property type="entry name" value="Sirtuin"/>
</dbReference>
<dbReference type="OrthoDB" id="2919105at2759"/>
<dbReference type="Pfam" id="PF02146">
    <property type="entry name" value="SIR2"/>
    <property type="match status" value="1"/>
</dbReference>
<evidence type="ECO:0000256" key="9">
    <source>
        <dbReference type="ARBA" id="ARBA00041832"/>
    </source>
</evidence>
<dbReference type="GO" id="GO:0140861">
    <property type="term" value="P:DNA repair-dependent chromatin remodeling"/>
    <property type="evidence" value="ECO:0007669"/>
    <property type="project" value="UniProtKB-ARBA"/>
</dbReference>
<feature type="compositionally biased region" description="Acidic residues" evidence="16">
    <location>
        <begin position="1"/>
        <end position="11"/>
    </location>
</feature>
<comment type="catalytic activity">
    <reaction evidence="14">
        <text>N(6)-glutaryl-L-lysyl-[protein] + NAD(+) + H2O = 2''-O-glutaryl-ADP-D-ribose + nicotinamide + L-lysyl-[protein]</text>
        <dbReference type="Rhea" id="RHEA:47664"/>
        <dbReference type="Rhea" id="RHEA-COMP:9752"/>
        <dbReference type="Rhea" id="RHEA-COMP:11875"/>
        <dbReference type="ChEBI" id="CHEBI:15377"/>
        <dbReference type="ChEBI" id="CHEBI:17154"/>
        <dbReference type="ChEBI" id="CHEBI:29969"/>
        <dbReference type="ChEBI" id="CHEBI:57540"/>
        <dbReference type="ChEBI" id="CHEBI:87828"/>
        <dbReference type="ChEBI" id="CHEBI:87829"/>
    </reaction>
    <physiologicalReaction direction="left-to-right" evidence="14">
        <dbReference type="Rhea" id="RHEA:47665"/>
    </physiologicalReaction>
</comment>
<comment type="catalytic activity">
    <reaction evidence="12">
        <text>N(6)-succinyl-L-lysyl-[protein] + NAD(+) + H2O = 2''-O-succinyl-ADP-D-ribose + nicotinamide + L-lysyl-[protein]</text>
        <dbReference type="Rhea" id="RHEA:47668"/>
        <dbReference type="Rhea" id="RHEA-COMP:9752"/>
        <dbReference type="Rhea" id="RHEA-COMP:11877"/>
        <dbReference type="ChEBI" id="CHEBI:15377"/>
        <dbReference type="ChEBI" id="CHEBI:17154"/>
        <dbReference type="ChEBI" id="CHEBI:29969"/>
        <dbReference type="ChEBI" id="CHEBI:57540"/>
        <dbReference type="ChEBI" id="CHEBI:87830"/>
        <dbReference type="ChEBI" id="CHEBI:87832"/>
    </reaction>
    <physiologicalReaction direction="left-to-right" evidence="12">
        <dbReference type="Rhea" id="RHEA:47669"/>
    </physiologicalReaction>
</comment>
<comment type="catalytic activity">
    <reaction evidence="13">
        <text>N(6)-propanoyl-L-lysyl-[protein] + NAD(+) + H2O = 3''-O-propanoyl-ADP-D-ribose + nicotinamide + L-lysyl-[protein]</text>
        <dbReference type="Rhea" id="RHEA:23500"/>
        <dbReference type="Rhea" id="RHEA-COMP:9752"/>
        <dbReference type="Rhea" id="RHEA-COMP:13758"/>
        <dbReference type="ChEBI" id="CHEBI:15377"/>
        <dbReference type="ChEBI" id="CHEBI:17154"/>
        <dbReference type="ChEBI" id="CHEBI:29969"/>
        <dbReference type="ChEBI" id="CHEBI:57540"/>
        <dbReference type="ChEBI" id="CHEBI:138019"/>
        <dbReference type="ChEBI" id="CHEBI:145015"/>
    </reaction>
    <physiologicalReaction direction="left-to-right" evidence="13">
        <dbReference type="Rhea" id="RHEA:23501"/>
    </physiologicalReaction>
</comment>